<accession>A0A0F9T5T4</accession>
<dbReference type="EMBL" id="LAZR01001459">
    <property type="protein sequence ID" value="KKN44266.1"/>
    <property type="molecule type" value="Genomic_DNA"/>
</dbReference>
<proteinExistence type="predicted"/>
<organism evidence="1">
    <name type="scientific">marine sediment metagenome</name>
    <dbReference type="NCBI Taxonomy" id="412755"/>
    <lineage>
        <taxon>unclassified sequences</taxon>
        <taxon>metagenomes</taxon>
        <taxon>ecological metagenomes</taxon>
    </lineage>
</organism>
<comment type="caution">
    <text evidence="1">The sequence shown here is derived from an EMBL/GenBank/DDBJ whole genome shotgun (WGS) entry which is preliminary data.</text>
</comment>
<gene>
    <name evidence="1" type="ORF">LCGC14_0694710</name>
</gene>
<dbReference type="AlphaFoldDB" id="A0A0F9T5T4"/>
<sequence length="78" mass="9916">MKNQYKEKIWYYPYIKNDVGNRKHMEILVWLKENINKDSWNMDWMKEKHDSFLRYKPENLYVYFKSSELAMAFKLRWL</sequence>
<protein>
    <submittedName>
        <fullName evidence="1">Uncharacterized protein</fullName>
    </submittedName>
</protein>
<evidence type="ECO:0000313" key="1">
    <source>
        <dbReference type="EMBL" id="KKN44266.1"/>
    </source>
</evidence>
<name>A0A0F9T5T4_9ZZZZ</name>
<reference evidence="1" key="1">
    <citation type="journal article" date="2015" name="Nature">
        <title>Complex archaea that bridge the gap between prokaryotes and eukaryotes.</title>
        <authorList>
            <person name="Spang A."/>
            <person name="Saw J.H."/>
            <person name="Jorgensen S.L."/>
            <person name="Zaremba-Niedzwiedzka K."/>
            <person name="Martijn J."/>
            <person name="Lind A.E."/>
            <person name="van Eijk R."/>
            <person name="Schleper C."/>
            <person name="Guy L."/>
            <person name="Ettema T.J."/>
        </authorList>
    </citation>
    <scope>NUCLEOTIDE SEQUENCE</scope>
</reference>